<protein>
    <submittedName>
        <fullName evidence="2">Uncharacterized protein</fullName>
    </submittedName>
</protein>
<keyword evidence="3" id="KW-1185">Reference proteome</keyword>
<dbReference type="EMBL" id="CP091139">
    <property type="protein sequence ID" value="UUT35884.1"/>
    <property type="molecule type" value="Genomic_DNA"/>
</dbReference>
<feature type="compositionally biased region" description="Basic and acidic residues" evidence="1">
    <location>
        <begin position="56"/>
        <end position="69"/>
    </location>
</feature>
<dbReference type="RefSeq" id="WP_259612515.1">
    <property type="nucleotide sequence ID" value="NZ_CP091139.2"/>
</dbReference>
<reference evidence="2" key="1">
    <citation type="submission" date="2022-01" db="EMBL/GenBank/DDBJ databases">
        <title>Microbacterium eymi and Microbacterium rhizovicinus sp. nov., isolated from the rhizospheric soil of Elymus tsukushiensis, a plant native to the Dokdo Islands, Republic of Korea.</title>
        <authorList>
            <person name="Hwang Y.J."/>
        </authorList>
    </citation>
    <scope>NUCLEOTIDE SEQUENCE</scope>
    <source>
        <strain evidence="2">KUDC0405</strain>
    </source>
</reference>
<name>A0ABY5NL31_9MICO</name>
<proteinExistence type="predicted"/>
<dbReference type="Proteomes" id="UP001054811">
    <property type="component" value="Chromosome"/>
</dbReference>
<sequence length="81" mass="8982">MRTLRRRQLSHLHVGPGDPDDTCSAGTRSDHVTCADDVAVARSVHIAVARSVHVAEPERLGDPRPDRFAQPRPQRLAQPDR</sequence>
<evidence type="ECO:0000313" key="3">
    <source>
        <dbReference type="Proteomes" id="UP001054811"/>
    </source>
</evidence>
<feature type="region of interest" description="Disordered" evidence="1">
    <location>
        <begin position="1"/>
        <end position="27"/>
    </location>
</feature>
<feature type="region of interest" description="Disordered" evidence="1">
    <location>
        <begin position="56"/>
        <end position="81"/>
    </location>
</feature>
<organism evidence="2 3">
    <name type="scientific">Microbacterium elymi</name>
    <dbReference type="NCBI Taxonomy" id="2909587"/>
    <lineage>
        <taxon>Bacteria</taxon>
        <taxon>Bacillati</taxon>
        <taxon>Actinomycetota</taxon>
        <taxon>Actinomycetes</taxon>
        <taxon>Micrococcales</taxon>
        <taxon>Microbacteriaceae</taxon>
        <taxon>Microbacterium</taxon>
    </lineage>
</organism>
<evidence type="ECO:0000256" key="1">
    <source>
        <dbReference type="SAM" id="MobiDB-lite"/>
    </source>
</evidence>
<gene>
    <name evidence="2" type="ORF">L2X98_22260</name>
</gene>
<accession>A0ABY5NL31</accession>
<evidence type="ECO:0000313" key="2">
    <source>
        <dbReference type="EMBL" id="UUT35884.1"/>
    </source>
</evidence>
<feature type="compositionally biased region" description="Basic residues" evidence="1">
    <location>
        <begin position="1"/>
        <end position="10"/>
    </location>
</feature>